<evidence type="ECO:0000259" key="14">
    <source>
        <dbReference type="Pfam" id="PF20501"/>
    </source>
</evidence>
<feature type="transmembrane region" description="Helical" evidence="10">
    <location>
        <begin position="219"/>
        <end position="240"/>
    </location>
</feature>
<reference evidence="15" key="1">
    <citation type="submission" date="2022-11" db="EMBL/GenBank/DDBJ databases">
        <title>Marilongibacter aestuarii gen. nov., sp. nov., isolated from tidal flat sediment.</title>
        <authorList>
            <person name="Jiayan W."/>
        </authorList>
    </citation>
    <scope>NUCLEOTIDE SEQUENCE</scope>
    <source>
        <strain evidence="15">Z1-6</strain>
    </source>
</reference>
<evidence type="ECO:0000256" key="7">
    <source>
        <dbReference type="ARBA" id="ARBA00023065"/>
    </source>
</evidence>
<evidence type="ECO:0000256" key="10">
    <source>
        <dbReference type="SAM" id="Phobius"/>
    </source>
</evidence>
<accession>A0A9X3J5P8</accession>
<evidence type="ECO:0000256" key="6">
    <source>
        <dbReference type="ARBA" id="ARBA00022989"/>
    </source>
</evidence>
<dbReference type="Pfam" id="PF13244">
    <property type="entry name" value="MbhD"/>
    <property type="match status" value="1"/>
</dbReference>
<proteinExistence type="predicted"/>
<feature type="transmembrane region" description="Helical" evidence="10">
    <location>
        <begin position="185"/>
        <end position="207"/>
    </location>
</feature>
<feature type="transmembrane region" description="Helical" evidence="10">
    <location>
        <begin position="344"/>
        <end position="364"/>
    </location>
</feature>
<feature type="transmembrane region" description="Helical" evidence="10">
    <location>
        <begin position="246"/>
        <end position="268"/>
    </location>
</feature>
<dbReference type="InterPro" id="IPR001516">
    <property type="entry name" value="Proton_antipo_N"/>
</dbReference>
<dbReference type="Pfam" id="PF00662">
    <property type="entry name" value="Proton_antipo_N"/>
    <property type="match status" value="1"/>
</dbReference>
<keyword evidence="16" id="KW-1185">Reference proteome</keyword>
<evidence type="ECO:0000313" key="16">
    <source>
        <dbReference type="Proteomes" id="UP001145087"/>
    </source>
</evidence>
<protein>
    <submittedName>
        <fullName evidence="15">Proton-conducting transporter membrane subunit</fullName>
    </submittedName>
</protein>
<feature type="transmembrane region" description="Helical" evidence="10">
    <location>
        <begin position="477"/>
        <end position="494"/>
    </location>
</feature>
<dbReference type="GO" id="GO:0005886">
    <property type="term" value="C:plasma membrane"/>
    <property type="evidence" value="ECO:0007669"/>
    <property type="project" value="UniProtKB-SubCell"/>
</dbReference>
<sequence length="743" mass="82143">MKAKRTQGWLVAIVPALLLFGFLSLDTVNQGNIVEQNNWLPLLGLNINFYIDGLSSLFIYLILGMGIFVFAYANGYMKSYPGKSRFYSFLLLFMAAMLGLVSAGNMILLFIFWELTSVSSFMLISFFHDKEGARKAALQALLITSIGGLSILGGFIIIGSIVGSYEIQDWIAQASLITSSKYSTAALILIILGAFTKSAQFPFHFWLPNAMVAPTPVSAYLHSATMVKAGVFLLMRLGPIFGPTDIWQFVLPLFGSITFLLGAFFAVVQSDLKRIFAYTTVSSLGALVMLIGIDTDLSIRAALMFLLVHSLYKGALFMLAGIIDKRVGTRDIYLLGGLRKPMPIVTTITTLVLTSMAGVPPLIGFLGKEMIYEASIQVPVVAPYLITFSILGNIFMVLTSLYVGYMVFFRKEHHWPKQPQRAGISMAFGPLLLASASLLFGVLPQASIQPYLQSAIEAIKPEHVELKIKLWHGFNKVLLLSIATVFMGSLLFMFRRITVPFFVTFYKKVFTIHFSDRFFSIIDRFMRMNQRKADVVQHGYQRRYLSTIFLFASILLWYIIVQTWGSRSAVQYDSLSWVLAVICLIIVGLSFMSLPARLGRVSVITIIGGIGYSVAAIYLFYGAIDLAITQILVDSLTVILLVLVLPKLPRLVAFTNARGVVRDMVLATVFGSAMGIIAYTSATNPAANKISDFFEEFSLSIAHGKNIVNVILVDFRGIDTLGEITVLVLASLGIYTLLKFKQS</sequence>
<keyword evidence="2" id="KW-0813">Transport</keyword>
<dbReference type="Pfam" id="PF00361">
    <property type="entry name" value="Proton_antipo_M"/>
    <property type="match status" value="1"/>
</dbReference>
<keyword evidence="7" id="KW-0406">Ion transport</keyword>
<feature type="transmembrane region" description="Helical" evidence="10">
    <location>
        <begin position="421"/>
        <end position="443"/>
    </location>
</feature>
<keyword evidence="6 10" id="KW-1133">Transmembrane helix</keyword>
<feature type="transmembrane region" description="Helical" evidence="10">
    <location>
        <begin position="54"/>
        <end position="74"/>
    </location>
</feature>
<feature type="transmembrane region" description="Helical" evidence="10">
    <location>
        <begin position="660"/>
        <end position="679"/>
    </location>
</feature>
<evidence type="ECO:0000259" key="12">
    <source>
        <dbReference type="Pfam" id="PF00662"/>
    </source>
</evidence>
<feature type="domain" description="NADH:quinone oxidoreductase/Mrp antiporter transmembrane" evidence="11">
    <location>
        <begin position="103"/>
        <end position="386"/>
    </location>
</feature>
<feature type="domain" description="NADH-Ubiquinone oxidoreductase (complex I) chain 5 N-terminal" evidence="12">
    <location>
        <begin position="43"/>
        <end position="87"/>
    </location>
</feature>
<comment type="subcellular location">
    <subcellularLocation>
        <location evidence="1">Cell membrane</location>
        <topology evidence="1">Multi-pass membrane protein</topology>
    </subcellularLocation>
    <subcellularLocation>
        <location evidence="9">Membrane</location>
        <topology evidence="9">Multi-pass membrane protein</topology>
    </subcellularLocation>
</comment>
<feature type="transmembrane region" description="Helical" evidence="10">
    <location>
        <begin position="110"/>
        <end position="128"/>
    </location>
</feature>
<dbReference type="InterPro" id="IPR046806">
    <property type="entry name" value="MrpA_C/MbhE"/>
</dbReference>
<feature type="domain" description="MrpA C-terminal/MbhD" evidence="13">
    <location>
        <begin position="585"/>
        <end position="650"/>
    </location>
</feature>
<name>A0A9X3J5P8_9BACT</name>
<evidence type="ECO:0000256" key="3">
    <source>
        <dbReference type="ARBA" id="ARBA00022449"/>
    </source>
</evidence>
<dbReference type="Proteomes" id="UP001145087">
    <property type="component" value="Unassembled WGS sequence"/>
</dbReference>
<dbReference type="Pfam" id="PF20501">
    <property type="entry name" value="MbhE"/>
    <property type="match status" value="1"/>
</dbReference>
<feature type="transmembrane region" description="Helical" evidence="10">
    <location>
        <begin position="576"/>
        <end position="594"/>
    </location>
</feature>
<feature type="transmembrane region" description="Helical" evidence="10">
    <location>
        <begin position="544"/>
        <end position="564"/>
    </location>
</feature>
<feature type="transmembrane region" description="Helical" evidence="10">
    <location>
        <begin position="384"/>
        <end position="409"/>
    </location>
</feature>
<feature type="transmembrane region" description="Helical" evidence="10">
    <location>
        <begin position="627"/>
        <end position="648"/>
    </location>
</feature>
<dbReference type="RefSeq" id="WP_343332023.1">
    <property type="nucleotide sequence ID" value="NZ_JAPOHD010000009.1"/>
</dbReference>
<keyword evidence="3" id="KW-0050">Antiport</keyword>
<evidence type="ECO:0000256" key="9">
    <source>
        <dbReference type="RuleBase" id="RU000320"/>
    </source>
</evidence>
<dbReference type="AlphaFoldDB" id="A0A9X3J5P8"/>
<feature type="transmembrane region" description="Helical" evidence="10">
    <location>
        <begin position="601"/>
        <end position="621"/>
    </location>
</feature>
<keyword evidence="8 10" id="KW-0472">Membrane</keyword>
<dbReference type="PANTHER" id="PTHR43373:SF1">
    <property type="entry name" value="NA(+)_H(+) ANTIPORTER SUBUNIT A"/>
    <property type="match status" value="1"/>
</dbReference>
<feature type="transmembrane region" description="Helical" evidence="10">
    <location>
        <begin position="299"/>
        <end position="323"/>
    </location>
</feature>
<evidence type="ECO:0000256" key="8">
    <source>
        <dbReference type="ARBA" id="ARBA00023136"/>
    </source>
</evidence>
<evidence type="ECO:0000313" key="15">
    <source>
        <dbReference type="EMBL" id="MCY1719686.1"/>
    </source>
</evidence>
<evidence type="ECO:0000256" key="2">
    <source>
        <dbReference type="ARBA" id="ARBA00022448"/>
    </source>
</evidence>
<feature type="transmembrane region" description="Helical" evidence="10">
    <location>
        <begin position="140"/>
        <end position="165"/>
    </location>
</feature>
<dbReference type="PRINTS" id="PR01434">
    <property type="entry name" value="NADHDHGNASE5"/>
</dbReference>
<comment type="caution">
    <text evidence="15">The sequence shown here is derived from an EMBL/GenBank/DDBJ whole genome shotgun (WGS) entry which is preliminary data.</text>
</comment>
<evidence type="ECO:0000259" key="13">
    <source>
        <dbReference type="Pfam" id="PF13244"/>
    </source>
</evidence>
<feature type="transmembrane region" description="Helical" evidence="10">
    <location>
        <begin position="275"/>
        <end position="293"/>
    </location>
</feature>
<dbReference type="InterPro" id="IPR025383">
    <property type="entry name" value="MrpA_C/MbhD"/>
</dbReference>
<dbReference type="EMBL" id="JAPOHD010000009">
    <property type="protein sequence ID" value="MCY1719686.1"/>
    <property type="molecule type" value="Genomic_DNA"/>
</dbReference>
<organism evidence="15 16">
    <name type="scientific">Draconibacterium aestuarii</name>
    <dbReference type="NCBI Taxonomy" id="2998507"/>
    <lineage>
        <taxon>Bacteria</taxon>
        <taxon>Pseudomonadati</taxon>
        <taxon>Bacteroidota</taxon>
        <taxon>Bacteroidia</taxon>
        <taxon>Marinilabiliales</taxon>
        <taxon>Prolixibacteraceae</taxon>
        <taxon>Draconibacterium</taxon>
    </lineage>
</organism>
<evidence type="ECO:0000259" key="11">
    <source>
        <dbReference type="Pfam" id="PF00361"/>
    </source>
</evidence>
<dbReference type="InterPro" id="IPR050616">
    <property type="entry name" value="CPA3_Na-H_Antiporter_A"/>
</dbReference>
<feature type="transmembrane region" description="Helical" evidence="10">
    <location>
        <begin position="86"/>
        <end position="104"/>
    </location>
</feature>
<evidence type="ECO:0000256" key="5">
    <source>
        <dbReference type="ARBA" id="ARBA00022692"/>
    </source>
</evidence>
<gene>
    <name evidence="15" type="ORF">OU798_04995</name>
</gene>
<keyword evidence="4" id="KW-1003">Cell membrane</keyword>
<feature type="domain" description="MrpA C-terminal/MbhE" evidence="14">
    <location>
        <begin position="661"/>
        <end position="739"/>
    </location>
</feature>
<dbReference type="GO" id="GO:0006811">
    <property type="term" value="P:monoatomic ion transport"/>
    <property type="evidence" value="ECO:0007669"/>
    <property type="project" value="UniProtKB-KW"/>
</dbReference>
<dbReference type="InterPro" id="IPR001750">
    <property type="entry name" value="ND/Mrp_TM"/>
</dbReference>
<evidence type="ECO:0000256" key="1">
    <source>
        <dbReference type="ARBA" id="ARBA00004651"/>
    </source>
</evidence>
<dbReference type="PANTHER" id="PTHR43373">
    <property type="entry name" value="NA(+)/H(+) ANTIPORTER SUBUNIT"/>
    <property type="match status" value="1"/>
</dbReference>
<evidence type="ECO:0000256" key="4">
    <source>
        <dbReference type="ARBA" id="ARBA00022475"/>
    </source>
</evidence>
<feature type="transmembrane region" description="Helical" evidence="10">
    <location>
        <begin position="720"/>
        <end position="738"/>
    </location>
</feature>
<dbReference type="GO" id="GO:0015297">
    <property type="term" value="F:antiporter activity"/>
    <property type="evidence" value="ECO:0007669"/>
    <property type="project" value="UniProtKB-KW"/>
</dbReference>
<keyword evidence="5 9" id="KW-0812">Transmembrane</keyword>